<dbReference type="Gene3D" id="3.90.226.10">
    <property type="entry name" value="2-enoyl-CoA Hydratase, Chain A, domain 1"/>
    <property type="match status" value="1"/>
</dbReference>
<accession>A0A0L0H3M5</accession>
<gene>
    <name evidence="4" type="ORF">GM31_00415</name>
</gene>
<dbReference type="InterPro" id="IPR018376">
    <property type="entry name" value="Enoyl-CoA_hyd/isom_CS"/>
</dbReference>
<dbReference type="NCBIfam" id="TIGR02280">
    <property type="entry name" value="PaaB1"/>
    <property type="match status" value="1"/>
</dbReference>
<dbReference type="Gene3D" id="1.10.12.10">
    <property type="entry name" value="Lyase 2-enoyl-coa Hydratase, Chain A, domain 2"/>
    <property type="match status" value="1"/>
</dbReference>
<organism evidence="4 5">
    <name type="scientific">Trabulsiella odontotermitis</name>
    <dbReference type="NCBI Taxonomy" id="379893"/>
    <lineage>
        <taxon>Bacteria</taxon>
        <taxon>Pseudomonadati</taxon>
        <taxon>Pseudomonadota</taxon>
        <taxon>Gammaproteobacteria</taxon>
        <taxon>Enterobacterales</taxon>
        <taxon>Enterobacteriaceae</taxon>
        <taxon>Trabulsiella</taxon>
    </lineage>
</organism>
<dbReference type="PATRIC" id="fig|379893.4.peg.86"/>
<evidence type="ECO:0000256" key="2">
    <source>
        <dbReference type="ARBA" id="ARBA00023239"/>
    </source>
</evidence>
<dbReference type="PANTHER" id="PTHR43459">
    <property type="entry name" value="ENOYL-COA HYDRATASE"/>
    <property type="match status" value="1"/>
</dbReference>
<dbReference type="InterPro" id="IPR001753">
    <property type="entry name" value="Enoyl-CoA_hydra/iso"/>
</dbReference>
<dbReference type="FunFam" id="3.90.226.10:FF:000071">
    <property type="entry name" value="Putative enoyl-CoA hydratase PaaB"/>
    <property type="match status" value="1"/>
</dbReference>
<dbReference type="CDD" id="cd06558">
    <property type="entry name" value="crotonase-like"/>
    <property type="match status" value="1"/>
</dbReference>
<dbReference type="STRING" id="379893.GCA_001297775_04155"/>
<comment type="caution">
    <text evidence="4">The sequence shown here is derived from an EMBL/GenBank/DDBJ whole genome shotgun (WGS) entry which is preliminary data.</text>
</comment>
<proteinExistence type="inferred from homology"/>
<reference evidence="4 5" key="1">
    <citation type="journal article" date="2015" name="Appl. Environ. Microbiol.">
        <title>The Enterobacterium Trabulsiella odontotermitis Presents Novel Adaptations Related to Its Association with Fungus-Growing Termites.</title>
        <authorList>
            <person name="Sapountzis P."/>
            <person name="Gruntjes T."/>
            <person name="Otani S."/>
            <person name="Estevez J."/>
            <person name="da Costa R.R."/>
            <person name="Plunkett G.3rd."/>
            <person name="Perna N.T."/>
            <person name="Poulsen M."/>
        </authorList>
    </citation>
    <scope>NUCLEOTIDE SEQUENCE [LARGE SCALE GENOMIC DNA]</scope>
    <source>
        <strain evidence="4 5">12</strain>
    </source>
</reference>
<dbReference type="EMBL" id="JNGI01000011">
    <property type="protein sequence ID" value="KNC95559.1"/>
    <property type="molecule type" value="Genomic_DNA"/>
</dbReference>
<dbReference type="PANTHER" id="PTHR43459:SF1">
    <property type="entry name" value="EG:BACN32G11.4 PROTEIN"/>
    <property type="match status" value="1"/>
</dbReference>
<evidence type="ECO:0000313" key="4">
    <source>
        <dbReference type="EMBL" id="KNC95559.1"/>
    </source>
</evidence>
<protein>
    <submittedName>
        <fullName evidence="4">Enoyl-CoA hydratase</fullName>
        <ecNumber evidence="4">4.2.1.17</ecNumber>
    </submittedName>
</protein>
<evidence type="ECO:0000313" key="5">
    <source>
        <dbReference type="Proteomes" id="UP000037393"/>
    </source>
</evidence>
<keyword evidence="2 4" id="KW-0456">Lyase</keyword>
<dbReference type="InterPro" id="IPR011968">
    <property type="entry name" value="PaaB1"/>
</dbReference>
<dbReference type="Proteomes" id="UP000037393">
    <property type="component" value="Unassembled WGS sequence"/>
</dbReference>
<comment type="similarity">
    <text evidence="1 3">Belongs to the enoyl-CoA hydratase/isomerase family.</text>
</comment>
<dbReference type="GO" id="GO:0010124">
    <property type="term" value="P:phenylacetate catabolic process"/>
    <property type="evidence" value="ECO:0007669"/>
    <property type="project" value="InterPro"/>
</dbReference>
<evidence type="ECO:0000256" key="3">
    <source>
        <dbReference type="RuleBase" id="RU003707"/>
    </source>
</evidence>
<dbReference type="InterPro" id="IPR014748">
    <property type="entry name" value="Enoyl-CoA_hydra_C"/>
</dbReference>
<dbReference type="InterPro" id="IPR029045">
    <property type="entry name" value="ClpP/crotonase-like_dom_sf"/>
</dbReference>
<keyword evidence="5" id="KW-1185">Reference proteome</keyword>
<sequence length="264" mass="28472">MDAFILSDVQQGVMTITLNRPDRLNSFNDEMHQQLADCLKQAERDETIRCLQITGAGRAFCAGQDLNDRNVDPQGNAPDLGLSVETFYNPLVRRLAALPKPVIAAVNGVAAGAGATLALGCDMVIAARSANFMMAFSKLGLIPDCGGTWFLPRVAGRARALGLALLGDKLSAEQAHQWGMIWQVVDDAQLSDTAQTLARHLATQPTYGLGLIKQALLAAETNTLDAQLDLERDYQRMAGRSPDYREGVSAFLAKRPPQFSGKSS</sequence>
<dbReference type="EC" id="4.2.1.17" evidence="4"/>
<dbReference type="OrthoDB" id="9777711at2"/>
<dbReference type="AlphaFoldDB" id="A0A0L0H3M5"/>
<dbReference type="Pfam" id="PF00378">
    <property type="entry name" value="ECH_1"/>
    <property type="match status" value="1"/>
</dbReference>
<name>A0A0L0H3M5_9ENTR</name>
<dbReference type="SUPFAM" id="SSF52096">
    <property type="entry name" value="ClpP/crotonase"/>
    <property type="match status" value="1"/>
</dbReference>
<dbReference type="PROSITE" id="PS00166">
    <property type="entry name" value="ENOYL_COA_HYDRATASE"/>
    <property type="match status" value="1"/>
</dbReference>
<dbReference type="GO" id="GO:0004300">
    <property type="term" value="F:enoyl-CoA hydratase activity"/>
    <property type="evidence" value="ECO:0007669"/>
    <property type="project" value="UniProtKB-EC"/>
</dbReference>
<evidence type="ECO:0000256" key="1">
    <source>
        <dbReference type="ARBA" id="ARBA00005254"/>
    </source>
</evidence>
<dbReference type="RefSeq" id="WP_049855701.1">
    <property type="nucleotide sequence ID" value="NZ_JNGI01000011.1"/>
</dbReference>